<keyword evidence="2" id="KW-1185">Reference proteome</keyword>
<proteinExistence type="predicted"/>
<dbReference type="Proteomes" id="UP000219338">
    <property type="component" value="Unassembled WGS sequence"/>
</dbReference>
<accession>A0A284S7V4</accession>
<name>A0A284S7V4_ARMOS</name>
<evidence type="ECO:0000313" key="1">
    <source>
        <dbReference type="EMBL" id="SJL17091.1"/>
    </source>
</evidence>
<evidence type="ECO:0000313" key="2">
    <source>
        <dbReference type="Proteomes" id="UP000219338"/>
    </source>
</evidence>
<dbReference type="EMBL" id="FUEG01000040">
    <property type="protein sequence ID" value="SJL17091.1"/>
    <property type="molecule type" value="Genomic_DNA"/>
</dbReference>
<sequence length="120" mass="14085">MRLRVCYRVKGQSPTSTSWTQLSEERCKCDEERGKIDYMRYRLLPRPFRRNMLRRVDPEFIILIPNMLGLPATSSCSRRPATAWMCGRNSFVARVLWAYTTFCGNEQMNIISQAEGSRRI</sequence>
<dbReference type="AlphaFoldDB" id="A0A284S7V4"/>
<gene>
    <name evidence="1" type="ORF">ARMOST_20633</name>
</gene>
<reference evidence="2" key="1">
    <citation type="journal article" date="2017" name="Nat. Ecol. Evol.">
        <title>Genome expansion and lineage-specific genetic innovations in the forest pathogenic fungi Armillaria.</title>
        <authorList>
            <person name="Sipos G."/>
            <person name="Prasanna A.N."/>
            <person name="Walter M.C."/>
            <person name="O'Connor E."/>
            <person name="Balint B."/>
            <person name="Krizsan K."/>
            <person name="Kiss B."/>
            <person name="Hess J."/>
            <person name="Varga T."/>
            <person name="Slot J."/>
            <person name="Riley R."/>
            <person name="Boka B."/>
            <person name="Rigling D."/>
            <person name="Barry K."/>
            <person name="Lee J."/>
            <person name="Mihaltcheva S."/>
            <person name="LaButti K."/>
            <person name="Lipzen A."/>
            <person name="Waldron R."/>
            <person name="Moloney N.M."/>
            <person name="Sperisen C."/>
            <person name="Kredics L."/>
            <person name="Vagvoelgyi C."/>
            <person name="Patrignani A."/>
            <person name="Fitzpatrick D."/>
            <person name="Nagy I."/>
            <person name="Doyle S."/>
            <person name="Anderson J.B."/>
            <person name="Grigoriev I.V."/>
            <person name="Gueldener U."/>
            <person name="Muensterkoetter M."/>
            <person name="Nagy L.G."/>
        </authorList>
    </citation>
    <scope>NUCLEOTIDE SEQUENCE [LARGE SCALE GENOMIC DNA]</scope>
    <source>
        <strain evidence="2">C18/9</strain>
    </source>
</reference>
<protein>
    <submittedName>
        <fullName evidence="1">Uncharacterized protein</fullName>
    </submittedName>
</protein>
<organism evidence="1 2">
    <name type="scientific">Armillaria ostoyae</name>
    <name type="common">Armillaria root rot fungus</name>
    <dbReference type="NCBI Taxonomy" id="47428"/>
    <lineage>
        <taxon>Eukaryota</taxon>
        <taxon>Fungi</taxon>
        <taxon>Dikarya</taxon>
        <taxon>Basidiomycota</taxon>
        <taxon>Agaricomycotina</taxon>
        <taxon>Agaricomycetes</taxon>
        <taxon>Agaricomycetidae</taxon>
        <taxon>Agaricales</taxon>
        <taxon>Marasmiineae</taxon>
        <taxon>Physalacriaceae</taxon>
        <taxon>Armillaria</taxon>
    </lineage>
</organism>